<reference evidence="1 2" key="1">
    <citation type="journal article" date="2016" name="Nat. Commun.">
        <title>Thousands of microbial genomes shed light on interconnected biogeochemical processes in an aquifer system.</title>
        <authorList>
            <person name="Anantharaman K."/>
            <person name="Brown C.T."/>
            <person name="Hug L.A."/>
            <person name="Sharon I."/>
            <person name="Castelle C.J."/>
            <person name="Probst A.J."/>
            <person name="Thomas B.C."/>
            <person name="Singh A."/>
            <person name="Wilkins M.J."/>
            <person name="Karaoz U."/>
            <person name="Brodie E.L."/>
            <person name="Williams K.H."/>
            <person name="Hubbard S.S."/>
            <person name="Banfield J.F."/>
        </authorList>
    </citation>
    <scope>NUCLEOTIDE SEQUENCE [LARGE SCALE GENOMIC DNA]</scope>
</reference>
<dbReference type="AlphaFoldDB" id="A0A1G2MPI9"/>
<dbReference type="EMBL" id="MHRP01000044">
    <property type="protein sequence ID" value="OHA25776.1"/>
    <property type="molecule type" value="Genomic_DNA"/>
</dbReference>
<evidence type="ECO:0008006" key="3">
    <source>
        <dbReference type="Google" id="ProtNLM"/>
    </source>
</evidence>
<evidence type="ECO:0000313" key="1">
    <source>
        <dbReference type="EMBL" id="OHA25776.1"/>
    </source>
</evidence>
<protein>
    <recommendedName>
        <fullName evidence="3">Ribbon-helix-helix protein CopG domain-containing protein</fullName>
    </recommendedName>
</protein>
<dbReference type="Proteomes" id="UP000177943">
    <property type="component" value="Unassembled WGS sequence"/>
</dbReference>
<proteinExistence type="predicted"/>
<sequence length="76" mass="8727">MVTTKNRLNISLPRDVDNALSELSRRDKMPRATKAADLLRTALELEEDVQLGVIASERAHTNRSLFVSHEKVWKRK</sequence>
<gene>
    <name evidence="1" type="ORF">A3D56_01585</name>
</gene>
<comment type="caution">
    <text evidence="1">The sequence shown here is derived from an EMBL/GenBank/DDBJ whole genome shotgun (WGS) entry which is preliminary data.</text>
</comment>
<name>A0A1G2MPI9_9BACT</name>
<evidence type="ECO:0000313" key="2">
    <source>
        <dbReference type="Proteomes" id="UP000177943"/>
    </source>
</evidence>
<accession>A0A1G2MPI9</accession>
<organism evidence="1 2">
    <name type="scientific">Candidatus Taylorbacteria bacterium RIFCSPHIGHO2_02_FULL_45_35</name>
    <dbReference type="NCBI Taxonomy" id="1802311"/>
    <lineage>
        <taxon>Bacteria</taxon>
        <taxon>Candidatus Tayloriibacteriota</taxon>
    </lineage>
</organism>